<keyword evidence="2" id="KW-1185">Reference proteome</keyword>
<protein>
    <submittedName>
        <fullName evidence="1">Uncharacterized protein</fullName>
    </submittedName>
</protein>
<proteinExistence type="predicted"/>
<gene>
    <name evidence="1" type="ORF">M3M37_06960</name>
</gene>
<accession>A0ABY5BWE5</accession>
<evidence type="ECO:0000313" key="2">
    <source>
        <dbReference type="Proteomes" id="UP001056164"/>
    </source>
</evidence>
<dbReference type="EMBL" id="CP097121">
    <property type="protein sequence ID" value="USS90566.1"/>
    <property type="molecule type" value="Genomic_DNA"/>
</dbReference>
<sequence>MGLMGIINGHFLDSYHFEHRTGQVVASPFQKFDLKLRLLQDEYHDLQSSGALTDADKIMLDAAAAMALTTAIRDGATESLDAIINKLHNAVSAQKSYWQKFKEQSMMAAPNLSSDEVMSCLNDNGANYHSIVGKYEQDANRRITKARTLRNKFTEWASKVQQGINEVIASDNQLAKEFHL</sequence>
<evidence type="ECO:0000313" key="1">
    <source>
        <dbReference type="EMBL" id="USS90566.1"/>
    </source>
</evidence>
<name>A0ABY5BWE5_9LACO</name>
<dbReference type="Proteomes" id="UP001056164">
    <property type="component" value="Chromosome"/>
</dbReference>
<organism evidence="1 2">
    <name type="scientific">Fructilactobacillus carniphilus</name>
    <dbReference type="NCBI Taxonomy" id="2940297"/>
    <lineage>
        <taxon>Bacteria</taxon>
        <taxon>Bacillati</taxon>
        <taxon>Bacillota</taxon>
        <taxon>Bacilli</taxon>
        <taxon>Lactobacillales</taxon>
        <taxon>Lactobacillaceae</taxon>
        <taxon>Fructilactobacillus</taxon>
    </lineage>
</organism>
<dbReference type="RefSeq" id="WP_252795081.1">
    <property type="nucleotide sequence ID" value="NZ_CP097121.1"/>
</dbReference>
<reference evidence="1" key="1">
    <citation type="submission" date="2022-05" db="EMBL/GenBank/DDBJ databases">
        <authorList>
            <person name="Oliphant S.A."/>
            <person name="Watson-Haigh N.S."/>
            <person name="Sumby K.M."/>
            <person name="Gardner J.M."/>
            <person name="Jiranek V."/>
        </authorList>
    </citation>
    <scope>NUCLEOTIDE SEQUENCE</scope>
    <source>
        <strain evidence="1">KI4_A6</strain>
    </source>
</reference>